<evidence type="ECO:0000313" key="9">
    <source>
        <dbReference type="EMBL" id="GHE04988.1"/>
    </source>
</evidence>
<dbReference type="Gene3D" id="2.20.25.90">
    <property type="entry name" value="ADC-like domains"/>
    <property type="match status" value="1"/>
</dbReference>
<evidence type="ECO:0000256" key="4">
    <source>
        <dbReference type="ARBA" id="ARBA00023004"/>
    </source>
</evidence>
<evidence type="ECO:0000313" key="11">
    <source>
        <dbReference type="Proteomes" id="UP000199541"/>
    </source>
</evidence>
<dbReference type="PANTHER" id="PTHR21496:SF23">
    <property type="entry name" value="3-PHENYLPROPIONATE_CINNAMIC ACID DIOXYGENASE FERREDOXIN SUBUNIT"/>
    <property type="match status" value="1"/>
</dbReference>
<dbReference type="SMART" id="SM00926">
    <property type="entry name" value="Molybdop_Fe4S4"/>
    <property type="match status" value="1"/>
</dbReference>
<dbReference type="GO" id="GO:0051537">
    <property type="term" value="F:2 iron, 2 sulfur cluster binding"/>
    <property type="evidence" value="ECO:0007669"/>
    <property type="project" value="UniProtKB-KW"/>
</dbReference>
<keyword evidence="2" id="KW-0479">Metal-binding</keyword>
<dbReference type="Proteomes" id="UP000199541">
    <property type="component" value="Unassembled WGS sequence"/>
</dbReference>
<reference evidence="9" key="3">
    <citation type="submission" date="2023-06" db="EMBL/GenBank/DDBJ databases">
        <authorList>
            <person name="Sun Q."/>
            <person name="Zhou Y."/>
        </authorList>
    </citation>
    <scope>NUCLEOTIDE SEQUENCE</scope>
    <source>
        <strain evidence="9">CGMCC 1.10859</strain>
    </source>
</reference>
<dbReference type="PROSITE" id="PS51669">
    <property type="entry name" value="4FE4S_MOW_BIS_MGD"/>
    <property type="match status" value="1"/>
</dbReference>
<keyword evidence="1" id="KW-0001">2Fe-2S</keyword>
<dbReference type="Proteomes" id="UP000634647">
    <property type="component" value="Unassembled WGS sequence"/>
</dbReference>
<dbReference type="CDD" id="cd03530">
    <property type="entry name" value="Rieske_NirD_small_Bacillus"/>
    <property type="match status" value="1"/>
</dbReference>
<keyword evidence="4" id="KW-0408">Iron</keyword>
<keyword evidence="5" id="KW-0411">Iron-sulfur</keyword>
<keyword evidence="6" id="KW-0534">Nitrate assimilation</keyword>
<dbReference type="EMBL" id="BNAB01000020">
    <property type="protein sequence ID" value="GHE04988.1"/>
    <property type="molecule type" value="Genomic_DNA"/>
</dbReference>
<evidence type="ECO:0000256" key="5">
    <source>
        <dbReference type="ARBA" id="ARBA00023014"/>
    </source>
</evidence>
<dbReference type="SUPFAM" id="SSF53706">
    <property type="entry name" value="Formate dehydrogenase/DMSO reductase, domains 1-3"/>
    <property type="match status" value="1"/>
</dbReference>
<evidence type="ECO:0000256" key="6">
    <source>
        <dbReference type="ARBA" id="ARBA00023063"/>
    </source>
</evidence>
<dbReference type="GO" id="GO:0008942">
    <property type="term" value="F:nitrite reductase [NAD(P)H] activity"/>
    <property type="evidence" value="ECO:0007669"/>
    <property type="project" value="InterPro"/>
</dbReference>
<dbReference type="SUPFAM" id="SSF50022">
    <property type="entry name" value="ISP domain"/>
    <property type="match status" value="1"/>
</dbReference>
<feature type="domain" description="Rieske" evidence="7">
    <location>
        <begin position="4"/>
        <end position="99"/>
    </location>
</feature>
<evidence type="ECO:0000256" key="3">
    <source>
        <dbReference type="ARBA" id="ARBA00023002"/>
    </source>
</evidence>
<dbReference type="Pfam" id="PF00355">
    <property type="entry name" value="Rieske"/>
    <property type="match status" value="1"/>
</dbReference>
<keyword evidence="3" id="KW-0560">Oxidoreductase</keyword>
<dbReference type="InterPro" id="IPR012748">
    <property type="entry name" value="Rieske-like_NirD"/>
</dbReference>
<protein>
    <submittedName>
        <fullName evidence="10">Nitrite reductase [NAD(P)H], small subunit</fullName>
    </submittedName>
</protein>
<dbReference type="PANTHER" id="PTHR21496">
    <property type="entry name" value="FERREDOXIN-RELATED"/>
    <property type="match status" value="1"/>
</dbReference>
<evidence type="ECO:0000259" key="8">
    <source>
        <dbReference type="PROSITE" id="PS51669"/>
    </source>
</evidence>
<dbReference type="InterPro" id="IPR006963">
    <property type="entry name" value="Mopterin_OxRdtase_4Fe-4S_dom"/>
</dbReference>
<dbReference type="Gene3D" id="2.102.10.10">
    <property type="entry name" value="Rieske [2Fe-2S] iron-sulphur domain"/>
    <property type="match status" value="1"/>
</dbReference>
<organism evidence="9 12">
    <name type="scientific">Allgaiera indica</name>
    <dbReference type="NCBI Taxonomy" id="765699"/>
    <lineage>
        <taxon>Bacteria</taxon>
        <taxon>Pseudomonadati</taxon>
        <taxon>Pseudomonadota</taxon>
        <taxon>Alphaproteobacteria</taxon>
        <taxon>Rhodobacterales</taxon>
        <taxon>Paracoccaceae</taxon>
        <taxon>Allgaiera</taxon>
    </lineage>
</organism>
<dbReference type="NCBIfam" id="TIGR02378">
    <property type="entry name" value="nirD_assim_sml"/>
    <property type="match status" value="1"/>
</dbReference>
<evidence type="ECO:0000259" key="7">
    <source>
        <dbReference type="PROSITE" id="PS51296"/>
    </source>
</evidence>
<name>A0AAN4UV03_9RHOB</name>
<dbReference type="AlphaFoldDB" id="A0AAN4UV03"/>
<comment type="caution">
    <text evidence="9">The sequence shown here is derived from an EMBL/GenBank/DDBJ whole genome shotgun (WGS) entry which is preliminary data.</text>
</comment>
<evidence type="ECO:0000313" key="10">
    <source>
        <dbReference type="EMBL" id="SDX60744.1"/>
    </source>
</evidence>
<dbReference type="InterPro" id="IPR036922">
    <property type="entry name" value="Rieske_2Fe-2S_sf"/>
</dbReference>
<dbReference type="PROSITE" id="PS51296">
    <property type="entry name" value="RIESKE"/>
    <property type="match status" value="1"/>
</dbReference>
<dbReference type="GO" id="GO:0042128">
    <property type="term" value="P:nitrate assimilation"/>
    <property type="evidence" value="ECO:0007669"/>
    <property type="project" value="UniProtKB-KW"/>
</dbReference>
<keyword evidence="11" id="KW-1185">Reference proteome</keyword>
<dbReference type="Pfam" id="PF04879">
    <property type="entry name" value="Molybdop_Fe4S4"/>
    <property type="match status" value="1"/>
</dbReference>
<dbReference type="InterPro" id="IPR017941">
    <property type="entry name" value="Rieske_2Fe-2S"/>
</dbReference>
<dbReference type="EMBL" id="FNOB01000021">
    <property type="protein sequence ID" value="SDX60744.1"/>
    <property type="molecule type" value="Genomic_DNA"/>
</dbReference>
<accession>A0AAN4UV03</accession>
<evidence type="ECO:0000256" key="2">
    <source>
        <dbReference type="ARBA" id="ARBA00022723"/>
    </source>
</evidence>
<evidence type="ECO:0000256" key="1">
    <source>
        <dbReference type="ARBA" id="ARBA00022714"/>
    </source>
</evidence>
<gene>
    <name evidence="9" type="ORF">GCM10008024_34250</name>
    <name evidence="10" type="ORF">SAMN05444006_12145</name>
</gene>
<reference evidence="10 11" key="2">
    <citation type="submission" date="2016-10" db="EMBL/GenBank/DDBJ databases">
        <authorList>
            <person name="Varghese N."/>
            <person name="Submissions S."/>
        </authorList>
    </citation>
    <scope>NUCLEOTIDE SEQUENCE [LARGE SCALE GENOMIC DNA]</scope>
    <source>
        <strain evidence="10 11">DSM 24802</strain>
    </source>
</reference>
<dbReference type="GO" id="GO:0046872">
    <property type="term" value="F:metal ion binding"/>
    <property type="evidence" value="ECO:0007669"/>
    <property type="project" value="UniProtKB-KW"/>
</dbReference>
<sequence>MSWIDIGGLDDIPRRGARVLKTAQGCVAVFRTQDDRVFALDDRCPHKGGQLSEGLAHGLRVTCPLHNWVFDLETGLAQGADEGAVATFAARIEGGRRADLAGRGAAFAARGGVMGDALRTTCPYCGVGCGILARPDGRGGVCVAGDPDHPANRGRLCPKGAALAETTGPEGRLLWPRIGGVRPVGSRRLT</sequence>
<reference evidence="9" key="1">
    <citation type="journal article" date="2014" name="Int. J. Syst. Evol. Microbiol.">
        <title>Complete genome sequence of Corynebacterium casei LMG S-19264T (=DSM 44701T), isolated from a smear-ripened cheese.</title>
        <authorList>
            <consortium name="US DOE Joint Genome Institute (JGI-PGF)"/>
            <person name="Walter F."/>
            <person name="Albersmeier A."/>
            <person name="Kalinowski J."/>
            <person name="Ruckert C."/>
        </authorList>
    </citation>
    <scope>NUCLEOTIDE SEQUENCE</scope>
    <source>
        <strain evidence="9">CGMCC 1.10859</strain>
    </source>
</reference>
<proteinExistence type="predicted"/>
<evidence type="ECO:0000313" key="12">
    <source>
        <dbReference type="Proteomes" id="UP000634647"/>
    </source>
</evidence>
<feature type="domain" description="4Fe-4S Mo/W bis-MGD-type" evidence="8">
    <location>
        <begin position="115"/>
        <end position="171"/>
    </location>
</feature>